<dbReference type="Proteomes" id="UP000479710">
    <property type="component" value="Unassembled WGS sequence"/>
</dbReference>
<comment type="caution">
    <text evidence="2">The sequence shown here is derived from an EMBL/GenBank/DDBJ whole genome shotgun (WGS) entry which is preliminary data.</text>
</comment>
<dbReference type="AlphaFoldDB" id="A0A6G1C475"/>
<feature type="region of interest" description="Disordered" evidence="1">
    <location>
        <begin position="57"/>
        <end position="112"/>
    </location>
</feature>
<name>A0A6G1C475_9ORYZ</name>
<feature type="compositionally biased region" description="Gly residues" evidence="1">
    <location>
        <begin position="58"/>
        <end position="81"/>
    </location>
</feature>
<evidence type="ECO:0000313" key="3">
    <source>
        <dbReference type="Proteomes" id="UP000479710"/>
    </source>
</evidence>
<proteinExistence type="predicted"/>
<sequence>MPCPPSPIPAPPPCHPHLHRRVFLAPIPQEPTTQTTKKIVEGKQILISGQPYVRLGSGDVGLGDDGSGGVELGDDGSGGAGPPERSVPGDGRRCRRRGPNSAVLGGERSAKPDCRPCPCLRRRRRWGLCHQAAATATSSICRFQGAEQRRWWRDGSRELDLRRGSAAANRPSSRDMDP</sequence>
<organism evidence="2 3">
    <name type="scientific">Oryza meyeriana var. granulata</name>
    <dbReference type="NCBI Taxonomy" id="110450"/>
    <lineage>
        <taxon>Eukaryota</taxon>
        <taxon>Viridiplantae</taxon>
        <taxon>Streptophyta</taxon>
        <taxon>Embryophyta</taxon>
        <taxon>Tracheophyta</taxon>
        <taxon>Spermatophyta</taxon>
        <taxon>Magnoliopsida</taxon>
        <taxon>Liliopsida</taxon>
        <taxon>Poales</taxon>
        <taxon>Poaceae</taxon>
        <taxon>BOP clade</taxon>
        <taxon>Oryzoideae</taxon>
        <taxon>Oryzeae</taxon>
        <taxon>Oryzinae</taxon>
        <taxon>Oryza</taxon>
        <taxon>Oryza meyeriana</taxon>
    </lineage>
</organism>
<dbReference type="EMBL" id="SPHZ02000010">
    <property type="protein sequence ID" value="KAF0894624.1"/>
    <property type="molecule type" value="Genomic_DNA"/>
</dbReference>
<reference evidence="2 3" key="1">
    <citation type="submission" date="2019-11" db="EMBL/GenBank/DDBJ databases">
        <title>Whole genome sequence of Oryza granulata.</title>
        <authorList>
            <person name="Li W."/>
        </authorList>
    </citation>
    <scope>NUCLEOTIDE SEQUENCE [LARGE SCALE GENOMIC DNA]</scope>
    <source>
        <strain evidence="3">cv. Menghai</strain>
        <tissue evidence="2">Leaf</tissue>
    </source>
</reference>
<feature type="region of interest" description="Disordered" evidence="1">
    <location>
        <begin position="154"/>
        <end position="178"/>
    </location>
</feature>
<gene>
    <name evidence="2" type="ORF">E2562_001920</name>
</gene>
<accession>A0A6G1C475</accession>
<protein>
    <submittedName>
        <fullName evidence="2">Uncharacterized protein</fullName>
    </submittedName>
</protein>
<evidence type="ECO:0000256" key="1">
    <source>
        <dbReference type="SAM" id="MobiDB-lite"/>
    </source>
</evidence>
<keyword evidence="3" id="KW-1185">Reference proteome</keyword>
<evidence type="ECO:0000313" key="2">
    <source>
        <dbReference type="EMBL" id="KAF0894624.1"/>
    </source>
</evidence>
<feature type="compositionally biased region" description="Basic and acidic residues" evidence="1">
    <location>
        <begin position="154"/>
        <end position="163"/>
    </location>
</feature>